<feature type="signal peptide" evidence="10">
    <location>
        <begin position="1"/>
        <end position="24"/>
    </location>
</feature>
<dbReference type="PATRIC" id="fig|1317118.6.peg.3345"/>
<dbReference type="SUPFAM" id="SSF82861">
    <property type="entry name" value="Mechanosensitive channel protein MscS (YggB), transmembrane region"/>
    <property type="match status" value="1"/>
</dbReference>
<dbReference type="GO" id="GO:0008381">
    <property type="term" value="F:mechanosensitive monoatomic ion channel activity"/>
    <property type="evidence" value="ECO:0007669"/>
    <property type="project" value="UniProtKB-ARBA"/>
</dbReference>
<feature type="transmembrane region" description="Helical" evidence="9">
    <location>
        <begin position="426"/>
        <end position="444"/>
    </location>
</feature>
<evidence type="ECO:0000259" key="11">
    <source>
        <dbReference type="Pfam" id="PF00924"/>
    </source>
</evidence>
<evidence type="ECO:0000256" key="6">
    <source>
        <dbReference type="ARBA" id="ARBA00023136"/>
    </source>
</evidence>
<dbReference type="InterPro" id="IPR006685">
    <property type="entry name" value="MscS_channel_2nd"/>
</dbReference>
<dbReference type="AlphaFoldDB" id="W4HHD3"/>
<feature type="transmembrane region" description="Helical" evidence="9">
    <location>
        <begin position="194"/>
        <end position="215"/>
    </location>
</feature>
<evidence type="ECO:0000259" key="13">
    <source>
        <dbReference type="Pfam" id="PF21082"/>
    </source>
</evidence>
<proteinExistence type="inferred from homology"/>
<feature type="coiled-coil region" evidence="7">
    <location>
        <begin position="38"/>
        <end position="75"/>
    </location>
</feature>
<dbReference type="PANTHER" id="PTHR30347">
    <property type="entry name" value="POTASSIUM CHANNEL RELATED"/>
    <property type="match status" value="1"/>
</dbReference>
<reference evidence="14 15" key="1">
    <citation type="journal article" date="2014" name="Antonie Van Leeuwenhoek">
        <title>Roseivivax atlanticus sp. nov., isolated from surface seawater of the Atlantic Ocean.</title>
        <authorList>
            <person name="Li G."/>
            <person name="Lai Q."/>
            <person name="Liu X."/>
            <person name="Sun F."/>
            <person name="Shao Z."/>
        </authorList>
    </citation>
    <scope>NUCLEOTIDE SEQUENCE [LARGE SCALE GENOMIC DNA]</scope>
    <source>
        <strain evidence="14 15">22II-s10s</strain>
    </source>
</reference>
<dbReference type="Proteomes" id="UP000019063">
    <property type="component" value="Unassembled WGS sequence"/>
</dbReference>
<evidence type="ECO:0000256" key="7">
    <source>
        <dbReference type="SAM" id="Coils"/>
    </source>
</evidence>
<keyword evidence="5 9" id="KW-1133">Transmembrane helix</keyword>
<dbReference type="InterPro" id="IPR023408">
    <property type="entry name" value="MscS_beta-dom_sf"/>
</dbReference>
<evidence type="ECO:0000256" key="8">
    <source>
        <dbReference type="SAM" id="MobiDB-lite"/>
    </source>
</evidence>
<dbReference type="PROSITE" id="PS01246">
    <property type="entry name" value="UPF0003"/>
    <property type="match status" value="1"/>
</dbReference>
<dbReference type="GO" id="GO:0005886">
    <property type="term" value="C:plasma membrane"/>
    <property type="evidence" value="ECO:0007669"/>
    <property type="project" value="UniProtKB-SubCell"/>
</dbReference>
<protein>
    <submittedName>
        <fullName evidence="14">Mechanosensitive ion channel protein MscS</fullName>
    </submittedName>
</protein>
<evidence type="ECO:0000313" key="14">
    <source>
        <dbReference type="EMBL" id="ETW11818.1"/>
    </source>
</evidence>
<feature type="transmembrane region" description="Helical" evidence="9">
    <location>
        <begin position="465"/>
        <end position="488"/>
    </location>
</feature>
<sequence length="808" mass="88087">MRGLVRALVLSLIVACAAAGSALAQGVPADYAPWEETAERAETALEEDRGNEDQLETLRAQIADYRAQFASTRDTERERVETVRSQLEALGTPPEEGSERPEIAERRRELERQLAEARAPVVAAEEAFTRANGLIGEIDQTLRERQAELLLSRGPSPVNPVHWPAALESLMTSVRLTLSLPDSPITSAEAREQLLSNLPLVIVLGTLGVLLLSRGHMVAEQSVNWLRKRTRRGTGVWRFLLSLGEIFLPLAGIFSIVAAAEVSGLLSERSLELLYGVPFWLGILLYLVWLSAQTFAAQDDEATLPIGRYRRREARYYTAFLGVLLILRRVRMALAELDGYDDATIAVLDFPLIVLACIVLFRLGQILSRATPDAPEPDDDSGATQPPEGIMFRLRVARLLGRGTMAVAVLSPILAAAGYANITEALVFPAIRTLVLGATILVLLRFVSDLYALVTKQTVEETNSLVPVAAGFILTLASLPALALIWGARVTDLTEIWAAFRAGFTLGDTRISPTNMLTFVLIFVIGYGMTRLLQGGLRSAVLPKTRIDLGGRNAIVSGIGYLGILLAALAAFAVAGINLSSLAIVAGALSVGIGFGLQNIVQNFVSGIILLIERPIGEGDWIEVNGHMGFVKAISVRSTRIETFDMFDVIVPNGDFISGTVTNYTRGKTIGRLIVPISVAYGTDTRKVERILMSIAREHPLVLMNPEPFIYFAGYENSALNFEIRVFLVDVLEILVVKTEMNHQIAERFAAEGIEIPFPQRDLWLRNPETLVGEGESAHRAFAGEGQGTRPMPRPHKRGSASSYGDPE</sequence>
<dbReference type="STRING" id="1379903.ATO8_16263"/>
<feature type="region of interest" description="Disordered" evidence="8">
    <location>
        <begin position="775"/>
        <end position="808"/>
    </location>
</feature>
<evidence type="ECO:0000256" key="4">
    <source>
        <dbReference type="ARBA" id="ARBA00022692"/>
    </source>
</evidence>
<dbReference type="InterPro" id="IPR010920">
    <property type="entry name" value="LSM_dom_sf"/>
</dbReference>
<evidence type="ECO:0000256" key="9">
    <source>
        <dbReference type="SAM" id="Phobius"/>
    </source>
</evidence>
<comment type="subcellular location">
    <subcellularLocation>
        <location evidence="1">Cell membrane</location>
        <topology evidence="1">Multi-pass membrane protein</topology>
    </subcellularLocation>
</comment>
<comment type="caution">
    <text evidence="14">The sequence shown here is derived from an EMBL/GenBank/DDBJ whole genome shotgun (WGS) entry which is preliminary data.</text>
</comment>
<evidence type="ECO:0000256" key="5">
    <source>
        <dbReference type="ARBA" id="ARBA00022989"/>
    </source>
</evidence>
<comment type="similarity">
    <text evidence="2">Belongs to the MscS (TC 1.A.23) family.</text>
</comment>
<feature type="domain" description="Mechanosensitive ion channel MscS C-terminal" evidence="13">
    <location>
        <begin position="675"/>
        <end position="756"/>
    </location>
</feature>
<keyword evidence="3" id="KW-1003">Cell membrane</keyword>
<dbReference type="RefSeq" id="WP_051487829.1">
    <property type="nucleotide sequence ID" value="NZ_AQQW01000010.1"/>
</dbReference>
<feature type="transmembrane region" description="Helical" evidence="9">
    <location>
        <begin position="554"/>
        <end position="575"/>
    </location>
</feature>
<dbReference type="Pfam" id="PF12607">
    <property type="entry name" value="DUF3772"/>
    <property type="match status" value="1"/>
</dbReference>
<dbReference type="InterPro" id="IPR011014">
    <property type="entry name" value="MscS_channel_TM-2"/>
</dbReference>
<dbReference type="InterPro" id="IPR022249">
    <property type="entry name" value="DUF3772"/>
</dbReference>
<dbReference type="InterPro" id="IPR052702">
    <property type="entry name" value="MscS-like_channel"/>
</dbReference>
<keyword evidence="7" id="KW-0175">Coiled coil</keyword>
<dbReference type="InterPro" id="IPR006686">
    <property type="entry name" value="MscS_channel_CS"/>
</dbReference>
<feature type="transmembrane region" description="Helical" evidence="9">
    <location>
        <begin position="343"/>
        <end position="361"/>
    </location>
</feature>
<feature type="transmembrane region" description="Helical" evidence="9">
    <location>
        <begin position="516"/>
        <end position="533"/>
    </location>
</feature>
<dbReference type="Gene3D" id="3.30.70.100">
    <property type="match status" value="1"/>
</dbReference>
<feature type="domain" description="DUF3772" evidence="12">
    <location>
        <begin position="123"/>
        <end position="169"/>
    </location>
</feature>
<dbReference type="PANTHER" id="PTHR30347:SF1">
    <property type="entry name" value="MECHANOSENSITIVE CHANNEL MSCK"/>
    <property type="match status" value="1"/>
</dbReference>
<feature type="transmembrane region" description="Helical" evidence="9">
    <location>
        <begin position="277"/>
        <end position="296"/>
    </location>
</feature>
<dbReference type="Gene3D" id="1.10.287.1260">
    <property type="match status" value="1"/>
</dbReference>
<evidence type="ECO:0000256" key="10">
    <source>
        <dbReference type="SAM" id="SignalP"/>
    </source>
</evidence>
<dbReference type="SUPFAM" id="SSF50182">
    <property type="entry name" value="Sm-like ribonucleoproteins"/>
    <property type="match status" value="1"/>
</dbReference>
<dbReference type="EMBL" id="AQQW01000010">
    <property type="protein sequence ID" value="ETW11818.1"/>
    <property type="molecule type" value="Genomic_DNA"/>
</dbReference>
<evidence type="ECO:0000256" key="2">
    <source>
        <dbReference type="ARBA" id="ARBA00008017"/>
    </source>
</evidence>
<dbReference type="Pfam" id="PF00924">
    <property type="entry name" value="MS_channel_2nd"/>
    <property type="match status" value="1"/>
</dbReference>
<feature type="domain" description="Mechanosensitive ion channel MscS" evidence="11">
    <location>
        <begin position="599"/>
        <end position="666"/>
    </location>
</feature>
<gene>
    <name evidence="14" type="ORF">ATO8_16263</name>
</gene>
<dbReference type="InterPro" id="IPR049278">
    <property type="entry name" value="MS_channel_C"/>
</dbReference>
<keyword evidence="6 9" id="KW-0472">Membrane</keyword>
<feature type="transmembrane region" description="Helical" evidence="9">
    <location>
        <begin position="581"/>
        <end position="601"/>
    </location>
</feature>
<dbReference type="eggNOG" id="COG3264">
    <property type="taxonomic scope" value="Bacteria"/>
</dbReference>
<evidence type="ECO:0000256" key="1">
    <source>
        <dbReference type="ARBA" id="ARBA00004651"/>
    </source>
</evidence>
<name>W4HHD3_9RHOB</name>
<dbReference type="Gene3D" id="2.30.30.60">
    <property type="match status" value="1"/>
</dbReference>
<feature type="transmembrane region" description="Helical" evidence="9">
    <location>
        <begin position="236"/>
        <end position="257"/>
    </location>
</feature>
<dbReference type="SUPFAM" id="SSF82689">
    <property type="entry name" value="Mechanosensitive channel protein MscS (YggB), C-terminal domain"/>
    <property type="match status" value="1"/>
</dbReference>
<dbReference type="Pfam" id="PF21082">
    <property type="entry name" value="MS_channel_3rd"/>
    <property type="match status" value="1"/>
</dbReference>
<evidence type="ECO:0000256" key="3">
    <source>
        <dbReference type="ARBA" id="ARBA00022475"/>
    </source>
</evidence>
<keyword evidence="10" id="KW-0732">Signal</keyword>
<feature type="chain" id="PRO_5004842011" evidence="10">
    <location>
        <begin position="25"/>
        <end position="808"/>
    </location>
</feature>
<evidence type="ECO:0000259" key="12">
    <source>
        <dbReference type="Pfam" id="PF12607"/>
    </source>
</evidence>
<keyword evidence="4 9" id="KW-0812">Transmembrane</keyword>
<accession>W4HHD3</accession>
<keyword evidence="15" id="KW-1185">Reference proteome</keyword>
<feature type="transmembrane region" description="Helical" evidence="9">
    <location>
        <begin position="399"/>
        <end position="420"/>
    </location>
</feature>
<evidence type="ECO:0000313" key="15">
    <source>
        <dbReference type="Proteomes" id="UP000019063"/>
    </source>
</evidence>
<feature type="transmembrane region" description="Helical" evidence="9">
    <location>
        <begin position="316"/>
        <end position="337"/>
    </location>
</feature>
<dbReference type="InterPro" id="IPR011066">
    <property type="entry name" value="MscS_channel_C_sf"/>
</dbReference>
<organism evidence="14 15">
    <name type="scientific">Roseivivax marinus</name>
    <dbReference type="NCBI Taxonomy" id="1379903"/>
    <lineage>
        <taxon>Bacteria</taxon>
        <taxon>Pseudomonadati</taxon>
        <taxon>Pseudomonadota</taxon>
        <taxon>Alphaproteobacteria</taxon>
        <taxon>Rhodobacterales</taxon>
        <taxon>Roseobacteraceae</taxon>
        <taxon>Roseivivax</taxon>
    </lineage>
</organism>